<dbReference type="GO" id="GO:0043565">
    <property type="term" value="F:sequence-specific DNA binding"/>
    <property type="evidence" value="ECO:0007669"/>
    <property type="project" value="InterPro"/>
</dbReference>
<dbReference type="SMART" id="SM00401">
    <property type="entry name" value="ZnF_GATA"/>
    <property type="match status" value="1"/>
</dbReference>
<dbReference type="Pfam" id="PF00320">
    <property type="entry name" value="GATA"/>
    <property type="match status" value="1"/>
</dbReference>
<dbReference type="Gene3D" id="3.30.50.10">
    <property type="entry name" value="Erythroid Transcription Factor GATA-1, subunit A"/>
    <property type="match status" value="1"/>
</dbReference>
<dbReference type="EnsemblProtists" id="EOD37920">
    <property type="protein sequence ID" value="EOD37920"/>
    <property type="gene ID" value="EMIHUDRAFT_224905"/>
</dbReference>
<organism evidence="3 4">
    <name type="scientific">Emiliania huxleyi (strain CCMP1516)</name>
    <dbReference type="NCBI Taxonomy" id="280463"/>
    <lineage>
        <taxon>Eukaryota</taxon>
        <taxon>Haptista</taxon>
        <taxon>Haptophyta</taxon>
        <taxon>Prymnesiophyceae</taxon>
        <taxon>Isochrysidales</taxon>
        <taxon>Noelaerhabdaceae</taxon>
        <taxon>Emiliania</taxon>
    </lineage>
</organism>
<keyword evidence="4" id="KW-1185">Reference proteome</keyword>
<proteinExistence type="predicted"/>
<keyword evidence="1" id="KW-0479">Metal-binding</keyword>
<dbReference type="SUPFAM" id="SSF57716">
    <property type="entry name" value="Glucocorticoid receptor-like (DNA-binding domain)"/>
    <property type="match status" value="1"/>
</dbReference>
<dbReference type="GO" id="GO:0008270">
    <property type="term" value="F:zinc ion binding"/>
    <property type="evidence" value="ECO:0007669"/>
    <property type="project" value="UniProtKB-KW"/>
</dbReference>
<keyword evidence="1" id="KW-0862">Zinc</keyword>
<sequence length="158" mass="17146">MASTQSAVLRFSLDEIIGISLSEIEGAAGELSSSNDTPRTCLRCGTQSTPKWRRGGSLCNACGLRDNNWRRTRRIALETSESRLENIAYCCGYQRRASLPHALPGLSGRLLIERCSGCCERASAVAADFTNYAVWWGSPADIGLGIEHAVVGNRLKDP</sequence>
<protein>
    <recommendedName>
        <fullName evidence="2">GATA-type domain-containing protein</fullName>
    </recommendedName>
</protein>
<dbReference type="RefSeq" id="XP_005790349.1">
    <property type="nucleotide sequence ID" value="XM_005790292.1"/>
</dbReference>
<feature type="domain" description="GATA-type" evidence="2">
    <location>
        <begin position="35"/>
        <end position="96"/>
    </location>
</feature>
<accession>A0A0D3KQ85</accession>
<evidence type="ECO:0000256" key="1">
    <source>
        <dbReference type="PROSITE-ProRule" id="PRU00094"/>
    </source>
</evidence>
<keyword evidence="1" id="KW-0863">Zinc-finger</keyword>
<evidence type="ECO:0000259" key="2">
    <source>
        <dbReference type="PROSITE" id="PS50114"/>
    </source>
</evidence>
<reference evidence="4" key="1">
    <citation type="journal article" date="2013" name="Nature">
        <title>Pan genome of the phytoplankton Emiliania underpins its global distribution.</title>
        <authorList>
            <person name="Read B.A."/>
            <person name="Kegel J."/>
            <person name="Klute M.J."/>
            <person name="Kuo A."/>
            <person name="Lefebvre S.C."/>
            <person name="Maumus F."/>
            <person name="Mayer C."/>
            <person name="Miller J."/>
            <person name="Monier A."/>
            <person name="Salamov A."/>
            <person name="Young J."/>
            <person name="Aguilar M."/>
            <person name="Claverie J.M."/>
            <person name="Frickenhaus S."/>
            <person name="Gonzalez K."/>
            <person name="Herman E.K."/>
            <person name="Lin Y.C."/>
            <person name="Napier J."/>
            <person name="Ogata H."/>
            <person name="Sarno A.F."/>
            <person name="Shmutz J."/>
            <person name="Schroeder D."/>
            <person name="de Vargas C."/>
            <person name="Verret F."/>
            <person name="von Dassow P."/>
            <person name="Valentin K."/>
            <person name="Van de Peer Y."/>
            <person name="Wheeler G."/>
            <person name="Dacks J.B."/>
            <person name="Delwiche C.F."/>
            <person name="Dyhrman S.T."/>
            <person name="Glockner G."/>
            <person name="John U."/>
            <person name="Richards T."/>
            <person name="Worden A.Z."/>
            <person name="Zhang X."/>
            <person name="Grigoriev I.V."/>
            <person name="Allen A.E."/>
            <person name="Bidle K."/>
            <person name="Borodovsky M."/>
            <person name="Bowler C."/>
            <person name="Brownlee C."/>
            <person name="Cock J.M."/>
            <person name="Elias M."/>
            <person name="Gladyshev V.N."/>
            <person name="Groth M."/>
            <person name="Guda C."/>
            <person name="Hadaegh A."/>
            <person name="Iglesias-Rodriguez M.D."/>
            <person name="Jenkins J."/>
            <person name="Jones B.M."/>
            <person name="Lawson T."/>
            <person name="Leese F."/>
            <person name="Lindquist E."/>
            <person name="Lobanov A."/>
            <person name="Lomsadze A."/>
            <person name="Malik S.B."/>
            <person name="Marsh M.E."/>
            <person name="Mackinder L."/>
            <person name="Mock T."/>
            <person name="Mueller-Roeber B."/>
            <person name="Pagarete A."/>
            <person name="Parker M."/>
            <person name="Probert I."/>
            <person name="Quesneville H."/>
            <person name="Raines C."/>
            <person name="Rensing S.A."/>
            <person name="Riano-Pachon D.M."/>
            <person name="Richier S."/>
            <person name="Rokitta S."/>
            <person name="Shiraiwa Y."/>
            <person name="Soanes D.M."/>
            <person name="van der Giezen M."/>
            <person name="Wahlund T.M."/>
            <person name="Williams B."/>
            <person name="Wilson W."/>
            <person name="Wolfe G."/>
            <person name="Wurch L.L."/>
        </authorList>
    </citation>
    <scope>NUCLEOTIDE SEQUENCE</scope>
</reference>
<dbReference type="HOGENOM" id="CLU_1672567_0_0_1"/>
<dbReference type="InterPro" id="IPR013088">
    <property type="entry name" value="Znf_NHR/GATA"/>
</dbReference>
<name>A0A0D3KQ85_EMIH1</name>
<dbReference type="KEGG" id="ehx:EMIHUDRAFT_224905"/>
<dbReference type="AlphaFoldDB" id="A0A0D3KQ85"/>
<dbReference type="PROSITE" id="PS50114">
    <property type="entry name" value="GATA_ZN_FINGER_2"/>
    <property type="match status" value="1"/>
</dbReference>
<dbReference type="InterPro" id="IPR000679">
    <property type="entry name" value="Znf_GATA"/>
</dbReference>
<reference evidence="3" key="2">
    <citation type="submission" date="2024-10" db="UniProtKB">
        <authorList>
            <consortium name="EnsemblProtists"/>
        </authorList>
    </citation>
    <scope>IDENTIFICATION</scope>
</reference>
<dbReference type="PaxDb" id="2903-EOD37920"/>
<dbReference type="Proteomes" id="UP000013827">
    <property type="component" value="Unassembled WGS sequence"/>
</dbReference>
<evidence type="ECO:0000313" key="4">
    <source>
        <dbReference type="Proteomes" id="UP000013827"/>
    </source>
</evidence>
<evidence type="ECO:0000313" key="3">
    <source>
        <dbReference type="EnsemblProtists" id="EOD37920"/>
    </source>
</evidence>
<dbReference type="GO" id="GO:0006355">
    <property type="term" value="P:regulation of DNA-templated transcription"/>
    <property type="evidence" value="ECO:0007669"/>
    <property type="project" value="InterPro"/>
</dbReference>
<dbReference type="GeneID" id="17283190"/>